<evidence type="ECO:0000313" key="2">
    <source>
        <dbReference type="Proteomes" id="UP001489719"/>
    </source>
</evidence>
<dbReference type="Proteomes" id="UP001489719">
    <property type="component" value="Unassembled WGS sequence"/>
</dbReference>
<accession>A0ACC3TCJ8</accession>
<keyword evidence="2" id="KW-1185">Reference proteome</keyword>
<evidence type="ECO:0000313" key="1">
    <source>
        <dbReference type="EMBL" id="KAK9318898.1"/>
    </source>
</evidence>
<name>A0ACC3TCJ8_9ASCO</name>
<feature type="non-terminal residue" evidence="1">
    <location>
        <position position="169"/>
    </location>
</feature>
<sequence>MSIWLLKFKRRSTADSSTKTLLADTEAVHSYVGFKKIDWIVYVKSIEPYRAQLEVVIVEDILRDGALDEAIQGMDSVLGLQGLREEHDLGPIPPVDKFSNPFAGYIAPKQMQRTSQFSDENKPGFDVIHVLHSVILGRNELSTTVSDFASGTDRYVINIARGIDSPALM</sequence>
<proteinExistence type="predicted"/>
<reference evidence="2" key="1">
    <citation type="journal article" date="2024" name="Front. Bioeng. Biotechnol.">
        <title>Genome-scale model development and genomic sequencing of the oleaginous clade Lipomyces.</title>
        <authorList>
            <person name="Czajka J.J."/>
            <person name="Han Y."/>
            <person name="Kim J."/>
            <person name="Mondo S.J."/>
            <person name="Hofstad B.A."/>
            <person name="Robles A."/>
            <person name="Haridas S."/>
            <person name="Riley R."/>
            <person name="LaButti K."/>
            <person name="Pangilinan J."/>
            <person name="Andreopoulos W."/>
            <person name="Lipzen A."/>
            <person name="Yan J."/>
            <person name="Wang M."/>
            <person name="Ng V."/>
            <person name="Grigoriev I.V."/>
            <person name="Spatafora J.W."/>
            <person name="Magnuson J.K."/>
            <person name="Baker S.E."/>
            <person name="Pomraning K.R."/>
        </authorList>
    </citation>
    <scope>NUCLEOTIDE SEQUENCE [LARGE SCALE GENOMIC DNA]</scope>
    <source>
        <strain evidence="2">CBS 10300</strain>
    </source>
</reference>
<protein>
    <submittedName>
        <fullName evidence="1">Uncharacterized protein</fullName>
    </submittedName>
</protein>
<gene>
    <name evidence="1" type="ORF">V1517DRAFT_349577</name>
</gene>
<comment type="caution">
    <text evidence="1">The sequence shown here is derived from an EMBL/GenBank/DDBJ whole genome shotgun (WGS) entry which is preliminary data.</text>
</comment>
<organism evidence="1 2">
    <name type="scientific">Lipomyces orientalis</name>
    <dbReference type="NCBI Taxonomy" id="1233043"/>
    <lineage>
        <taxon>Eukaryota</taxon>
        <taxon>Fungi</taxon>
        <taxon>Dikarya</taxon>
        <taxon>Ascomycota</taxon>
        <taxon>Saccharomycotina</taxon>
        <taxon>Lipomycetes</taxon>
        <taxon>Lipomycetales</taxon>
        <taxon>Lipomycetaceae</taxon>
        <taxon>Lipomyces</taxon>
    </lineage>
</organism>
<dbReference type="EMBL" id="MU970271">
    <property type="protein sequence ID" value="KAK9318898.1"/>
    <property type="molecule type" value="Genomic_DNA"/>
</dbReference>